<reference evidence="1 2" key="1">
    <citation type="submission" date="2015-04" db="EMBL/GenBank/DDBJ databases">
        <title>Draft genome sequence of bacteremic isolate Catabacter hongkongensis type strain HKU16T.</title>
        <authorList>
            <person name="Lau S.K."/>
            <person name="Teng J.L."/>
            <person name="Huang Y."/>
            <person name="Curreem S.O."/>
            <person name="Tsui S.K."/>
            <person name="Woo P.C."/>
        </authorList>
    </citation>
    <scope>NUCLEOTIDE SEQUENCE [LARGE SCALE GENOMIC DNA]</scope>
    <source>
        <strain evidence="1 2">HKU16</strain>
    </source>
</reference>
<sequence>MFCAPVKVPGINFYPELRPLCEMNNCGCFATNWGCPPGCGSVDTLSAKVRAYPLGLVYQYVGKLADSFDVEGMMETNRVFNGITLAIKDYLSKNCSDFLVLGAGKCNICETCTYPDAPCRFPDLTNVSVEACGINVSELCSQCGLDYIHGPNTVTNTGLILYHDTSL</sequence>
<dbReference type="Proteomes" id="UP000034076">
    <property type="component" value="Unassembled WGS sequence"/>
</dbReference>
<organism evidence="1 2">
    <name type="scientific">Christensenella hongkongensis</name>
    <dbReference type="NCBI Taxonomy" id="270498"/>
    <lineage>
        <taxon>Bacteria</taxon>
        <taxon>Bacillati</taxon>
        <taxon>Bacillota</taxon>
        <taxon>Clostridia</taxon>
        <taxon>Christensenellales</taxon>
        <taxon>Christensenellaceae</taxon>
        <taxon>Christensenella</taxon>
    </lineage>
</organism>
<evidence type="ECO:0000313" key="2">
    <source>
        <dbReference type="Proteomes" id="UP000034076"/>
    </source>
</evidence>
<dbReference type="STRING" id="270498.CHK_2184"/>
<evidence type="ECO:0000313" key="1">
    <source>
        <dbReference type="EMBL" id="KKI50121.1"/>
    </source>
</evidence>
<proteinExistence type="predicted"/>
<keyword evidence="2" id="KW-1185">Reference proteome</keyword>
<dbReference type="InterPro" id="IPR019271">
    <property type="entry name" value="DUF2284_metal-binding"/>
</dbReference>
<dbReference type="Pfam" id="PF10050">
    <property type="entry name" value="DUF2284"/>
    <property type="match status" value="1"/>
</dbReference>
<evidence type="ECO:0008006" key="3">
    <source>
        <dbReference type="Google" id="ProtNLM"/>
    </source>
</evidence>
<protein>
    <recommendedName>
        <fullName evidence="3">Metal-binding protein</fullName>
    </recommendedName>
</protein>
<accession>A0A0M2NGP6</accession>
<comment type="caution">
    <text evidence="1">The sequence shown here is derived from an EMBL/GenBank/DDBJ whole genome shotgun (WGS) entry which is preliminary data.</text>
</comment>
<dbReference type="EMBL" id="LAYJ01000112">
    <property type="protein sequence ID" value="KKI50121.1"/>
    <property type="molecule type" value="Genomic_DNA"/>
</dbReference>
<dbReference type="PATRIC" id="fig|270498.16.peg.1932"/>
<dbReference type="AlphaFoldDB" id="A0A0M2NGP6"/>
<gene>
    <name evidence="1" type="ORF">CHK_2184</name>
</gene>
<name>A0A0M2NGP6_9FIRM</name>